<proteinExistence type="predicted"/>
<feature type="transmembrane region" description="Helical" evidence="1">
    <location>
        <begin position="133"/>
        <end position="152"/>
    </location>
</feature>
<comment type="caution">
    <text evidence="3">The sequence shown here is derived from an EMBL/GenBank/DDBJ whole genome shotgun (WGS) entry which is preliminary data.</text>
</comment>
<dbReference type="RefSeq" id="WP_289321130.1">
    <property type="nucleotide sequence ID" value="NZ_JAUCEY010000008.1"/>
</dbReference>
<dbReference type="InterPro" id="IPR003675">
    <property type="entry name" value="Rce1/LyrA-like_dom"/>
</dbReference>
<feature type="transmembrane region" description="Helical" evidence="1">
    <location>
        <begin position="20"/>
        <end position="38"/>
    </location>
</feature>
<keyword evidence="1" id="KW-1133">Transmembrane helix</keyword>
<keyword evidence="3" id="KW-0645">Protease</keyword>
<dbReference type="InterPro" id="IPR052710">
    <property type="entry name" value="CAAX_protease"/>
</dbReference>
<dbReference type="Proteomes" id="UP001234602">
    <property type="component" value="Unassembled WGS sequence"/>
</dbReference>
<sequence>MDFDKNEYFKGDPWGIKEGVWMLGLSCFIVPVFIEFLLREQIDSFFRNGLYAGTTMGFIMAIVFMTGVYFVCLRPCSLSWKEVGVRRFTASYWGPIAGWTIVLIISSIMVLALIMAVGGTYKNEKTESLKQKVTVFNFSIGFISAAIISPVYEEILYRGFIYRWVRVRTGKSWGMFISSFLFMVVHIPAYNTLMVYFISGLVFAWAYEKTGSIWPSVLIHGLFNGLGGDIDVLRVK</sequence>
<keyword evidence="3" id="KW-0378">Hydrolase</keyword>
<evidence type="ECO:0000259" key="2">
    <source>
        <dbReference type="Pfam" id="PF02517"/>
    </source>
</evidence>
<feature type="transmembrane region" description="Helical" evidence="1">
    <location>
        <begin position="172"/>
        <end position="205"/>
    </location>
</feature>
<reference evidence="3" key="1">
    <citation type="submission" date="2023-06" db="EMBL/GenBank/DDBJ databases">
        <title>Comparative genomics of Bacillaceae isolates and their secondary metabolite potential.</title>
        <authorList>
            <person name="Song L."/>
            <person name="Nielsen L.J."/>
            <person name="Mohite O."/>
            <person name="Xu X."/>
            <person name="Weber T."/>
            <person name="Kovacs A.T."/>
        </authorList>
    </citation>
    <scope>NUCLEOTIDE SEQUENCE</scope>
    <source>
        <strain evidence="3">D8_B_37</strain>
    </source>
</reference>
<feature type="domain" description="CAAX prenyl protease 2/Lysostaphin resistance protein A-like" evidence="2">
    <location>
        <begin position="139"/>
        <end position="225"/>
    </location>
</feature>
<keyword evidence="1" id="KW-0472">Membrane</keyword>
<feature type="transmembrane region" description="Helical" evidence="1">
    <location>
        <begin position="50"/>
        <end position="71"/>
    </location>
</feature>
<evidence type="ECO:0000313" key="4">
    <source>
        <dbReference type="Proteomes" id="UP001234602"/>
    </source>
</evidence>
<dbReference type="PANTHER" id="PTHR36435:SF1">
    <property type="entry name" value="CAAX AMINO TERMINAL PROTEASE FAMILY PROTEIN"/>
    <property type="match status" value="1"/>
</dbReference>
<dbReference type="EC" id="3.4.-.-" evidence="3"/>
<evidence type="ECO:0000313" key="3">
    <source>
        <dbReference type="EMBL" id="MDM5455532.1"/>
    </source>
</evidence>
<feature type="transmembrane region" description="Helical" evidence="1">
    <location>
        <begin position="96"/>
        <end position="121"/>
    </location>
</feature>
<dbReference type="GO" id="GO:0080120">
    <property type="term" value="P:CAAX-box protein maturation"/>
    <property type="evidence" value="ECO:0007669"/>
    <property type="project" value="UniProtKB-ARBA"/>
</dbReference>
<organism evidence="3 4">
    <name type="scientific">Peribacillus simplex</name>
    <dbReference type="NCBI Taxonomy" id="1478"/>
    <lineage>
        <taxon>Bacteria</taxon>
        <taxon>Bacillati</taxon>
        <taxon>Bacillota</taxon>
        <taxon>Bacilli</taxon>
        <taxon>Bacillales</taxon>
        <taxon>Bacillaceae</taxon>
        <taxon>Peribacillus</taxon>
    </lineage>
</organism>
<keyword evidence="1" id="KW-0812">Transmembrane</keyword>
<gene>
    <name evidence="3" type="ORF">QUF89_25950</name>
</gene>
<dbReference type="EMBL" id="JAUCEY010000008">
    <property type="protein sequence ID" value="MDM5455532.1"/>
    <property type="molecule type" value="Genomic_DNA"/>
</dbReference>
<dbReference type="GO" id="GO:0008237">
    <property type="term" value="F:metallopeptidase activity"/>
    <property type="evidence" value="ECO:0007669"/>
    <property type="project" value="UniProtKB-KW"/>
</dbReference>
<name>A0AAW7IZ60_9BACI</name>
<dbReference type="GO" id="GO:0004175">
    <property type="term" value="F:endopeptidase activity"/>
    <property type="evidence" value="ECO:0007669"/>
    <property type="project" value="UniProtKB-ARBA"/>
</dbReference>
<keyword evidence="3" id="KW-0482">Metalloprotease</keyword>
<dbReference type="AlphaFoldDB" id="A0AAW7IZ60"/>
<protein>
    <submittedName>
        <fullName evidence="3">CPBP family intramembrane metalloprotease</fullName>
        <ecNumber evidence="3">3.4.-.-</ecNumber>
    </submittedName>
</protein>
<dbReference type="Pfam" id="PF02517">
    <property type="entry name" value="Rce1-like"/>
    <property type="match status" value="1"/>
</dbReference>
<evidence type="ECO:0000256" key="1">
    <source>
        <dbReference type="SAM" id="Phobius"/>
    </source>
</evidence>
<accession>A0AAW7IZ60</accession>
<dbReference type="PANTHER" id="PTHR36435">
    <property type="entry name" value="SLR1288 PROTEIN"/>
    <property type="match status" value="1"/>
</dbReference>